<dbReference type="InterPro" id="IPR010158">
    <property type="entry name" value="Amidase_Cbmase"/>
</dbReference>
<dbReference type="Proteomes" id="UP001597218">
    <property type="component" value="Unassembled WGS sequence"/>
</dbReference>
<dbReference type="RefSeq" id="WP_381539115.1">
    <property type="nucleotide sequence ID" value="NZ_JBHUGI010000034.1"/>
</dbReference>
<dbReference type="Pfam" id="PF01546">
    <property type="entry name" value="Peptidase_M20"/>
    <property type="match status" value="1"/>
</dbReference>
<comment type="caution">
    <text evidence="3">The sequence shown here is derived from an EMBL/GenBank/DDBJ whole genome shotgun (WGS) entry which is preliminary data.</text>
</comment>
<proteinExistence type="inferred from homology"/>
<accession>A0ABW4SJ76</accession>
<dbReference type="NCBIfam" id="NF006771">
    <property type="entry name" value="PRK09290.1-5"/>
    <property type="match status" value="1"/>
</dbReference>
<evidence type="ECO:0000313" key="4">
    <source>
        <dbReference type="Proteomes" id="UP001597218"/>
    </source>
</evidence>
<keyword evidence="4" id="KW-1185">Reference proteome</keyword>
<evidence type="ECO:0000256" key="1">
    <source>
        <dbReference type="ARBA" id="ARBA00006153"/>
    </source>
</evidence>
<dbReference type="Gene3D" id="3.40.630.10">
    <property type="entry name" value="Zn peptidases"/>
    <property type="match status" value="1"/>
</dbReference>
<evidence type="ECO:0000313" key="3">
    <source>
        <dbReference type="EMBL" id="MFD1929181.1"/>
    </source>
</evidence>
<comment type="similarity">
    <text evidence="1">Belongs to the peptidase M20 family.</text>
</comment>
<dbReference type="NCBIfam" id="TIGR01879">
    <property type="entry name" value="hydantase"/>
    <property type="match status" value="1"/>
</dbReference>
<dbReference type="CDD" id="cd03884">
    <property type="entry name" value="M20_bAS"/>
    <property type="match status" value="1"/>
</dbReference>
<dbReference type="InterPro" id="IPR002933">
    <property type="entry name" value="Peptidase_M20"/>
</dbReference>
<dbReference type="PANTHER" id="PTHR32494:SF5">
    <property type="entry name" value="ALLANTOATE AMIDOHYDROLASE"/>
    <property type="match status" value="1"/>
</dbReference>
<dbReference type="EMBL" id="JBHUGI010000034">
    <property type="protein sequence ID" value="MFD1929181.1"/>
    <property type="molecule type" value="Genomic_DNA"/>
</dbReference>
<dbReference type="InterPro" id="IPR036264">
    <property type="entry name" value="Bact_exopeptidase_dim_dom"/>
</dbReference>
<name>A0ABW4SJ76_9BACL</name>
<dbReference type="SUPFAM" id="SSF53187">
    <property type="entry name" value="Zn-dependent exopeptidases"/>
    <property type="match status" value="1"/>
</dbReference>
<gene>
    <name evidence="3" type="ORF">ACFSFY_14155</name>
</gene>
<reference evidence="4" key="1">
    <citation type="journal article" date="2019" name="Int. J. Syst. Evol. Microbiol.">
        <title>The Global Catalogue of Microorganisms (GCM) 10K type strain sequencing project: providing services to taxonomists for standard genome sequencing and annotation.</title>
        <authorList>
            <consortium name="The Broad Institute Genomics Platform"/>
            <consortium name="The Broad Institute Genome Sequencing Center for Infectious Disease"/>
            <person name="Wu L."/>
            <person name="Ma J."/>
        </authorList>
    </citation>
    <scope>NUCLEOTIDE SEQUENCE [LARGE SCALE GENOMIC DNA]</scope>
    <source>
        <strain evidence="4">CGMCC 4.7177</strain>
    </source>
</reference>
<sequence>MKINIDRLMQEIQDYGKYGEEQNNGITRPSFSDDDYIVRELFINQLEALNLSVKVDPIANIWATLKGNGKSDSPIVIGSHLDTVPNGGKFDGALGVLVAKEIIQTLQDNHVSLKHDLEIVSFTAEEPNDFNLSTMGSRALTGKLSYSELVKAMDSNGVKLSDAVLKAGGNLEDLSKIKRDDLAAYIELHIEQGKRLEKQDLSIGIVDQIVGIYRDKIEVLGEPNHSGTTMMEDRVDTLVAASEMVIAVEKVVSKFNSDAVATVGKLDNFPNAANIIPGRVDFILEIRSSSKQERAEIRKKIYKEFALIRDRRKVKINIETILNQEECTFDGDIVQYLQRAADSLGIPYTTFGSMAGHDATHMADNTKSAMIFVKSIDGKSHCPEEYSRLDDIEIAANTLLQAVLIADNELD</sequence>
<dbReference type="PIRSF" id="PIRSF001235">
    <property type="entry name" value="Amidase_carbamoylase"/>
    <property type="match status" value="1"/>
</dbReference>
<dbReference type="SUPFAM" id="SSF55031">
    <property type="entry name" value="Bacterial exopeptidase dimerisation domain"/>
    <property type="match status" value="1"/>
</dbReference>
<protein>
    <submittedName>
        <fullName evidence="3">M20 family metallo-hydrolase</fullName>
    </submittedName>
</protein>
<dbReference type="Gene3D" id="3.30.70.360">
    <property type="match status" value="1"/>
</dbReference>
<dbReference type="PANTHER" id="PTHR32494">
    <property type="entry name" value="ALLANTOATE DEIMINASE-RELATED"/>
    <property type="match status" value="1"/>
</dbReference>
<evidence type="ECO:0000256" key="2">
    <source>
        <dbReference type="ARBA" id="ARBA00022801"/>
    </source>
</evidence>
<keyword evidence="2" id="KW-0378">Hydrolase</keyword>
<organism evidence="3 4">
    <name type="scientific">Sporosarcina siberiensis</name>
    <dbReference type="NCBI Taxonomy" id="1365606"/>
    <lineage>
        <taxon>Bacteria</taxon>
        <taxon>Bacillati</taxon>
        <taxon>Bacillota</taxon>
        <taxon>Bacilli</taxon>
        <taxon>Bacillales</taxon>
        <taxon>Caryophanaceae</taxon>
        <taxon>Sporosarcina</taxon>
    </lineage>
</organism>